<dbReference type="AlphaFoldDB" id="A0A939RUE4"/>
<accession>A0A939RUE4</accession>
<name>A0A939RUE4_9CELL</name>
<dbReference type="Pfam" id="PF13412">
    <property type="entry name" value="HTH_24"/>
    <property type="match status" value="1"/>
</dbReference>
<dbReference type="Gene3D" id="1.10.10.10">
    <property type="entry name" value="Winged helix-like DNA-binding domain superfamily/Winged helix DNA-binding domain"/>
    <property type="match status" value="1"/>
</dbReference>
<evidence type="ECO:0000313" key="2">
    <source>
        <dbReference type="Proteomes" id="UP000664209"/>
    </source>
</evidence>
<dbReference type="InterPro" id="IPR036390">
    <property type="entry name" value="WH_DNA-bd_sf"/>
</dbReference>
<keyword evidence="2" id="KW-1185">Reference proteome</keyword>
<evidence type="ECO:0000313" key="1">
    <source>
        <dbReference type="EMBL" id="MBO1751225.1"/>
    </source>
</evidence>
<protein>
    <submittedName>
        <fullName evidence="1">MarR family transcriptional regulator</fullName>
    </submittedName>
</protein>
<dbReference type="Proteomes" id="UP000664209">
    <property type="component" value="Unassembled WGS sequence"/>
</dbReference>
<reference evidence="1" key="1">
    <citation type="submission" date="2021-03" db="EMBL/GenBank/DDBJ databases">
        <title>Actinotalea soli sp. nov., isolated from soil.</title>
        <authorList>
            <person name="Ping W."/>
            <person name="Zhang J."/>
        </authorList>
    </citation>
    <scope>NUCLEOTIDE SEQUENCE</scope>
    <source>
        <strain evidence="1">BY-33</strain>
    </source>
</reference>
<comment type="caution">
    <text evidence="1">The sequence shown here is derived from an EMBL/GenBank/DDBJ whole genome shotgun (WGS) entry which is preliminary data.</text>
</comment>
<dbReference type="InterPro" id="IPR036388">
    <property type="entry name" value="WH-like_DNA-bd_sf"/>
</dbReference>
<proteinExistence type="predicted"/>
<dbReference type="SUPFAM" id="SSF46785">
    <property type="entry name" value="Winged helix' DNA-binding domain"/>
    <property type="match status" value="1"/>
</dbReference>
<gene>
    <name evidence="1" type="ORF">J4G33_05355</name>
</gene>
<organism evidence="1 2">
    <name type="scientific">Actinotalea soli</name>
    <dbReference type="NCBI Taxonomy" id="2819234"/>
    <lineage>
        <taxon>Bacteria</taxon>
        <taxon>Bacillati</taxon>
        <taxon>Actinomycetota</taxon>
        <taxon>Actinomycetes</taxon>
        <taxon>Micrococcales</taxon>
        <taxon>Cellulomonadaceae</taxon>
        <taxon>Actinotalea</taxon>
    </lineage>
</organism>
<dbReference type="EMBL" id="JAGEMK010000002">
    <property type="protein sequence ID" value="MBO1751225.1"/>
    <property type="molecule type" value="Genomic_DNA"/>
</dbReference>
<sequence length="94" mass="10235">MAAGGWTFLTNHAHVLLVVRRDPHARLQDISAAVGITERAVQLILGDLESAGYVRRTRVGRRNEYLVLGGPLRHPLDQGQAVEDVLDALDDSPG</sequence>